<sequence>MACASRSKYMFVEYSAPPQKVEGQKRRRGGPSEVRAHITKEFHRRSRFQRLGALKTTVPLAGWLKSASNVERGEGLGKDQESKEPNRIAMPTQSTDKDESLELKVSPGLRSMLVSNSDPTCVNVVISGYMPIGDEEKLADNASQALAHTWPRTVPAKSRALINPVKSAWLKCAMDSPVTFHAFIYATTLHLLEAYNGHEVIDSAPMLRLSHKIETIKLVNEQIKSLDGPPSDALLMAVTILSVHGSRDDVLYPKAHPISPLAEAQFLRIYGSMVNAEEHVQGIMLLIAQKGGLDRIELYGLADTIALADLYFASKHVRRPLFPWRRPHESLVISGKHLLDPTAMDLDAKLGRGFRYFRSTSAGRQLLGTLESFCEVVTALDHHTRKGPSAPELVDIIEARNCAQHRLVSQLPAEVDMSEADCCVHHASRLATLIFSDMVIFPLPAAQGVKMRLAPMLQRTLEACDRLGCWSLHAPVLLWALTLGAIAASFQEGRTWYVSQLELHLSLFHVKQWSTLESICSTFLWWNPVCGEPGQTLWDEIFPDGIQDT</sequence>
<dbReference type="STRING" id="1182542.W9XRJ6"/>
<dbReference type="AlphaFoldDB" id="W9XRJ6"/>
<evidence type="ECO:0000313" key="2">
    <source>
        <dbReference type="EMBL" id="EXJ79616.1"/>
    </source>
</evidence>
<protein>
    <submittedName>
        <fullName evidence="2">Uncharacterized protein</fullName>
    </submittedName>
</protein>
<evidence type="ECO:0000313" key="3">
    <source>
        <dbReference type="Proteomes" id="UP000019478"/>
    </source>
</evidence>
<dbReference type="RefSeq" id="XP_007736190.1">
    <property type="nucleotide sequence ID" value="XM_007738000.1"/>
</dbReference>
<feature type="compositionally biased region" description="Basic and acidic residues" evidence="1">
    <location>
        <begin position="71"/>
        <end position="86"/>
    </location>
</feature>
<feature type="region of interest" description="Disordered" evidence="1">
    <location>
        <begin position="71"/>
        <end position="101"/>
    </location>
</feature>
<organism evidence="2 3">
    <name type="scientific">Capronia epimyces CBS 606.96</name>
    <dbReference type="NCBI Taxonomy" id="1182542"/>
    <lineage>
        <taxon>Eukaryota</taxon>
        <taxon>Fungi</taxon>
        <taxon>Dikarya</taxon>
        <taxon>Ascomycota</taxon>
        <taxon>Pezizomycotina</taxon>
        <taxon>Eurotiomycetes</taxon>
        <taxon>Chaetothyriomycetidae</taxon>
        <taxon>Chaetothyriales</taxon>
        <taxon>Herpotrichiellaceae</taxon>
        <taxon>Capronia</taxon>
    </lineage>
</organism>
<dbReference type="PANTHER" id="PTHR37540:SF5">
    <property type="entry name" value="TRANSCRIPTION FACTOR DOMAIN-CONTAINING PROTEIN"/>
    <property type="match status" value="1"/>
</dbReference>
<keyword evidence="3" id="KW-1185">Reference proteome</keyword>
<gene>
    <name evidence="2" type="ORF">A1O3_07895</name>
</gene>
<proteinExistence type="predicted"/>
<dbReference type="OrthoDB" id="3469466at2759"/>
<dbReference type="Proteomes" id="UP000019478">
    <property type="component" value="Unassembled WGS sequence"/>
</dbReference>
<dbReference type="GeneID" id="19171990"/>
<dbReference type="EMBL" id="AMGY01000007">
    <property type="protein sequence ID" value="EXJ79616.1"/>
    <property type="molecule type" value="Genomic_DNA"/>
</dbReference>
<dbReference type="eggNOG" id="ENOG502TDQJ">
    <property type="taxonomic scope" value="Eukaryota"/>
</dbReference>
<dbReference type="PANTHER" id="PTHR37540">
    <property type="entry name" value="TRANSCRIPTION FACTOR (ACR-2), PUTATIVE-RELATED-RELATED"/>
    <property type="match status" value="1"/>
</dbReference>
<comment type="caution">
    <text evidence="2">The sequence shown here is derived from an EMBL/GenBank/DDBJ whole genome shotgun (WGS) entry which is preliminary data.</text>
</comment>
<accession>W9XRJ6</accession>
<dbReference type="HOGENOM" id="CLU_015771_0_1_1"/>
<evidence type="ECO:0000256" key="1">
    <source>
        <dbReference type="SAM" id="MobiDB-lite"/>
    </source>
</evidence>
<reference evidence="2 3" key="1">
    <citation type="submission" date="2013-03" db="EMBL/GenBank/DDBJ databases">
        <title>The Genome Sequence of Capronia epimyces CBS 606.96.</title>
        <authorList>
            <consortium name="The Broad Institute Genomics Platform"/>
            <person name="Cuomo C."/>
            <person name="de Hoog S."/>
            <person name="Gorbushina A."/>
            <person name="Walker B."/>
            <person name="Young S.K."/>
            <person name="Zeng Q."/>
            <person name="Gargeya S."/>
            <person name="Fitzgerald M."/>
            <person name="Haas B."/>
            <person name="Abouelleil A."/>
            <person name="Allen A.W."/>
            <person name="Alvarado L."/>
            <person name="Arachchi H.M."/>
            <person name="Berlin A.M."/>
            <person name="Chapman S.B."/>
            <person name="Gainer-Dewar J."/>
            <person name="Goldberg J."/>
            <person name="Griggs A."/>
            <person name="Gujja S."/>
            <person name="Hansen M."/>
            <person name="Howarth C."/>
            <person name="Imamovic A."/>
            <person name="Ireland A."/>
            <person name="Larimer J."/>
            <person name="McCowan C."/>
            <person name="Murphy C."/>
            <person name="Pearson M."/>
            <person name="Poon T.W."/>
            <person name="Priest M."/>
            <person name="Roberts A."/>
            <person name="Saif S."/>
            <person name="Shea T."/>
            <person name="Sisk P."/>
            <person name="Sykes S."/>
            <person name="Wortman J."/>
            <person name="Nusbaum C."/>
            <person name="Birren B."/>
        </authorList>
    </citation>
    <scope>NUCLEOTIDE SEQUENCE [LARGE SCALE GENOMIC DNA]</scope>
    <source>
        <strain evidence="2 3">CBS 606.96</strain>
    </source>
</reference>
<name>W9XRJ6_9EURO</name>